<keyword evidence="4" id="KW-1185">Reference proteome</keyword>
<proteinExistence type="predicted"/>
<organism evidence="3">
    <name type="scientific">Sipha flava</name>
    <name type="common">yellow sugarcane aphid</name>
    <dbReference type="NCBI Taxonomy" id="143950"/>
    <lineage>
        <taxon>Eukaryota</taxon>
        <taxon>Metazoa</taxon>
        <taxon>Ecdysozoa</taxon>
        <taxon>Arthropoda</taxon>
        <taxon>Hexapoda</taxon>
        <taxon>Insecta</taxon>
        <taxon>Pterygota</taxon>
        <taxon>Neoptera</taxon>
        <taxon>Paraneoptera</taxon>
        <taxon>Hemiptera</taxon>
        <taxon>Sternorrhyncha</taxon>
        <taxon>Aphidomorpha</taxon>
        <taxon>Aphidoidea</taxon>
        <taxon>Aphididae</taxon>
        <taxon>Sipha</taxon>
    </lineage>
</organism>
<dbReference type="PANTHER" id="PTHR13102:SF0">
    <property type="entry name" value="NUCLEOLAR PROTEIN 9"/>
    <property type="match status" value="1"/>
</dbReference>
<dbReference type="GO" id="GO:0030686">
    <property type="term" value="C:90S preribosome"/>
    <property type="evidence" value="ECO:0007669"/>
    <property type="project" value="TreeGrafter"/>
</dbReference>
<evidence type="ECO:0000256" key="2">
    <source>
        <dbReference type="PROSITE-ProRule" id="PRU00317"/>
    </source>
</evidence>
<dbReference type="PANTHER" id="PTHR13102">
    <property type="entry name" value="NUCLEOLAR PROTEIN 9"/>
    <property type="match status" value="1"/>
</dbReference>
<dbReference type="GO" id="GO:0030688">
    <property type="term" value="C:preribosome, small subunit precursor"/>
    <property type="evidence" value="ECO:0007669"/>
    <property type="project" value="TreeGrafter"/>
</dbReference>
<feature type="repeat" description="Pumilio" evidence="2">
    <location>
        <begin position="109"/>
        <end position="144"/>
    </location>
</feature>
<dbReference type="RefSeq" id="XP_025406897.1">
    <property type="nucleotide sequence ID" value="XM_025551112.1"/>
</dbReference>
<evidence type="ECO:0000313" key="3">
    <source>
        <dbReference type="EMBL" id="MBY82230.1"/>
    </source>
</evidence>
<accession>A0A2S2QXI9</accession>
<dbReference type="OrthoDB" id="9987665at2759"/>
<name>A0A2S2QXI9_9HEMI</name>
<gene>
    <name evidence="5" type="primary">LOC112680887</name>
    <name evidence="3" type="ORF">g.114762</name>
</gene>
<dbReference type="GO" id="GO:0000447">
    <property type="term" value="P:endonucleolytic cleavage in ITS1 to separate SSU-rRNA from 5.8S rRNA and LSU-rRNA from tricistronic rRNA transcript (SSU-rRNA, 5.8S rRNA, LSU-rRNA)"/>
    <property type="evidence" value="ECO:0007669"/>
    <property type="project" value="TreeGrafter"/>
</dbReference>
<dbReference type="EMBL" id="GGMS01013027">
    <property type="protein sequence ID" value="MBY82230.1"/>
    <property type="molecule type" value="Transcribed_RNA"/>
</dbReference>
<dbReference type="GO" id="GO:0000480">
    <property type="term" value="P:endonucleolytic cleavage in 5'-ETS of tricistronic rRNA transcript (SSU-rRNA, 5.8S rRNA, LSU-rRNA)"/>
    <property type="evidence" value="ECO:0007669"/>
    <property type="project" value="TreeGrafter"/>
</dbReference>
<dbReference type="InterPro" id="IPR040000">
    <property type="entry name" value="NOP9"/>
</dbReference>
<dbReference type="GO" id="GO:0000472">
    <property type="term" value="P:endonucleolytic cleavage to generate mature 5'-end of SSU-rRNA from (SSU-rRNA, 5.8S rRNA, LSU-rRNA)"/>
    <property type="evidence" value="ECO:0007669"/>
    <property type="project" value="TreeGrafter"/>
</dbReference>
<reference evidence="5" key="2">
    <citation type="submission" date="2025-04" db="UniProtKB">
        <authorList>
            <consortium name="RefSeq"/>
        </authorList>
    </citation>
    <scope>IDENTIFICATION</scope>
    <source>
        <tissue evidence="5">Whole body</tissue>
    </source>
</reference>
<dbReference type="GO" id="GO:0003723">
    <property type="term" value="F:RNA binding"/>
    <property type="evidence" value="ECO:0007669"/>
    <property type="project" value="InterPro"/>
</dbReference>
<sequence length="578" mass="66709">MDSQSSGVGFKRKKKHISNYQRAMKYSKRGKFGHGFQIQEDDFQYFLNILKVSKEAFESDEDKCNFVDNVFKQLKGNEVNYCSNQVVSRVIDDLLPAASDETVFNLIEQFEKDLRPICCDQFASHVLQQLLHNATYRAFKNVTKEVSESTKENYLHFINKLCKFILNNLEEFVWDTYANHIVRSCMACLCGEPYLSSKNSHQKGEKVDTNKELKNLLKKYADNLISVQQFSEMPKTDITSGLLQVLLKCIAPVSKKRYKALVDKLMSVTFSKNESSSENILNVLENSSFARLLDVIISESSEKFNKSLYSTYFMNKLGDLAVHRNGNFTIQKLLLKTTDTIQFESMFDQLKEKIPQLINLGYTGVLLELSNVCLRLKSKQALFFKTLCESLKCKEETEDGITVLLILSLKVNENYDNSCNEPPINIHGSMIVQNLLKFNKPIKIINNLINLNSERLVYILCDVKGSYIANAYFESEFIGERSREKMIWKLKDYYTTLAKSKSGSRAFDCIWKVADSKQHLMIMTEFLRHESDLTSTQFGSIISNKLNLGLFRHQKDEWLKADQNKLKTLKVFEINKYC</sequence>
<dbReference type="Pfam" id="PF22493">
    <property type="entry name" value="PUF_NOP9"/>
    <property type="match status" value="1"/>
</dbReference>
<feature type="repeat" description="Pumilio" evidence="2">
    <location>
        <begin position="312"/>
        <end position="348"/>
    </location>
</feature>
<evidence type="ECO:0000313" key="4">
    <source>
        <dbReference type="Proteomes" id="UP000694846"/>
    </source>
</evidence>
<dbReference type="GO" id="GO:0000056">
    <property type="term" value="P:ribosomal small subunit export from nucleus"/>
    <property type="evidence" value="ECO:0007669"/>
    <property type="project" value="TreeGrafter"/>
</dbReference>
<dbReference type="AlphaFoldDB" id="A0A2S2QXI9"/>
<protein>
    <submittedName>
        <fullName evidence="5">Nucleolar protein 9</fullName>
    </submittedName>
    <submittedName>
        <fullName evidence="3">Pumilio domain-containing protein</fullName>
    </submittedName>
</protein>
<dbReference type="SMART" id="SM00025">
    <property type="entry name" value="Pumilio"/>
    <property type="match status" value="4"/>
</dbReference>
<dbReference type="GeneID" id="112680887"/>
<dbReference type="GO" id="GO:0005730">
    <property type="term" value="C:nucleolus"/>
    <property type="evidence" value="ECO:0007669"/>
    <property type="project" value="TreeGrafter"/>
</dbReference>
<dbReference type="InterPro" id="IPR001313">
    <property type="entry name" value="Pumilio_RNA-bd_rpt"/>
</dbReference>
<dbReference type="Gene3D" id="1.25.10.10">
    <property type="entry name" value="Leucine-rich Repeat Variant"/>
    <property type="match status" value="3"/>
</dbReference>
<reference evidence="3" key="1">
    <citation type="submission" date="2018-04" db="EMBL/GenBank/DDBJ databases">
        <title>Transcriptome assembly of Sipha flava.</title>
        <authorList>
            <person name="Scully E.D."/>
            <person name="Geib S.M."/>
            <person name="Palmer N.A."/>
            <person name="Koch K."/>
            <person name="Bradshaw J."/>
            <person name="Heng-Moss T."/>
            <person name="Sarath G."/>
        </authorList>
    </citation>
    <scope>NUCLEOTIDE SEQUENCE</scope>
</reference>
<dbReference type="Proteomes" id="UP000694846">
    <property type="component" value="Unplaced"/>
</dbReference>
<evidence type="ECO:0000313" key="5">
    <source>
        <dbReference type="RefSeq" id="XP_025406897.1"/>
    </source>
</evidence>
<dbReference type="InterPro" id="IPR011989">
    <property type="entry name" value="ARM-like"/>
</dbReference>
<keyword evidence="1" id="KW-0677">Repeat</keyword>
<dbReference type="SUPFAM" id="SSF48371">
    <property type="entry name" value="ARM repeat"/>
    <property type="match status" value="1"/>
</dbReference>
<evidence type="ECO:0000256" key="1">
    <source>
        <dbReference type="ARBA" id="ARBA00022737"/>
    </source>
</evidence>
<dbReference type="PROSITE" id="PS50302">
    <property type="entry name" value="PUM"/>
    <property type="match status" value="2"/>
</dbReference>
<dbReference type="InterPro" id="IPR016024">
    <property type="entry name" value="ARM-type_fold"/>
</dbReference>